<dbReference type="PANTHER" id="PTHR24189:SF50">
    <property type="entry name" value="ANKYRIN REPEAT AND SOCS BOX PROTEIN 2"/>
    <property type="match status" value="1"/>
</dbReference>
<feature type="repeat" description="ANK" evidence="3">
    <location>
        <begin position="806"/>
        <end position="838"/>
    </location>
</feature>
<dbReference type="Pfam" id="PF00023">
    <property type="entry name" value="Ank"/>
    <property type="match status" value="1"/>
</dbReference>
<dbReference type="InterPro" id="IPR002110">
    <property type="entry name" value="Ankyrin_rpt"/>
</dbReference>
<organism evidence="6 7">
    <name type="scientific">Pochonia chlamydosporia 170</name>
    <dbReference type="NCBI Taxonomy" id="1380566"/>
    <lineage>
        <taxon>Eukaryota</taxon>
        <taxon>Fungi</taxon>
        <taxon>Dikarya</taxon>
        <taxon>Ascomycota</taxon>
        <taxon>Pezizomycotina</taxon>
        <taxon>Sordariomycetes</taxon>
        <taxon>Hypocreomycetidae</taxon>
        <taxon>Hypocreales</taxon>
        <taxon>Clavicipitaceae</taxon>
        <taxon>Pochonia</taxon>
    </lineage>
</organism>
<dbReference type="GO" id="GO:0005737">
    <property type="term" value="C:cytoplasm"/>
    <property type="evidence" value="ECO:0007669"/>
    <property type="project" value="TreeGrafter"/>
</dbReference>
<name>A0A179FCQ1_METCM</name>
<feature type="repeat" description="ANK" evidence="3">
    <location>
        <begin position="847"/>
        <end position="879"/>
    </location>
</feature>
<dbReference type="AlphaFoldDB" id="A0A179FCQ1"/>
<dbReference type="GO" id="GO:0005634">
    <property type="term" value="C:nucleus"/>
    <property type="evidence" value="ECO:0007669"/>
    <property type="project" value="TreeGrafter"/>
</dbReference>
<dbReference type="Pfam" id="PF10544">
    <property type="entry name" value="T5orf172"/>
    <property type="match status" value="1"/>
</dbReference>
<dbReference type="EMBL" id="LSBJ02000006">
    <property type="protein sequence ID" value="OAQ63061.2"/>
    <property type="molecule type" value="Genomic_DNA"/>
</dbReference>
<feature type="repeat" description="ANK" evidence="3">
    <location>
        <begin position="743"/>
        <end position="772"/>
    </location>
</feature>
<dbReference type="Pfam" id="PF12796">
    <property type="entry name" value="Ank_2"/>
    <property type="match status" value="1"/>
</dbReference>
<accession>A0A179FCQ1</accession>
<gene>
    <name evidence="6" type="ORF">VFPPC_08970</name>
</gene>
<evidence type="ECO:0000313" key="6">
    <source>
        <dbReference type="EMBL" id="OAQ63061.2"/>
    </source>
</evidence>
<dbReference type="PROSITE" id="PS50297">
    <property type="entry name" value="ANK_REP_REGION"/>
    <property type="match status" value="3"/>
</dbReference>
<reference evidence="6 7" key="1">
    <citation type="journal article" date="2016" name="PLoS Pathog.">
        <title>Biosynthesis of antibiotic leucinostatins in bio-control fungus Purpureocillium lilacinum and their inhibition on phytophthora revealed by genome mining.</title>
        <authorList>
            <person name="Wang G."/>
            <person name="Liu Z."/>
            <person name="Lin R."/>
            <person name="Li E."/>
            <person name="Mao Z."/>
            <person name="Ling J."/>
            <person name="Yang Y."/>
            <person name="Yin W.B."/>
            <person name="Xie B."/>
        </authorList>
    </citation>
    <scope>NUCLEOTIDE SEQUENCE [LARGE SCALE GENOMIC DNA]</scope>
    <source>
        <strain evidence="6">170</strain>
    </source>
</reference>
<feature type="domain" description="Bacteriophage T5 Orf172 DNA-binding" evidence="5">
    <location>
        <begin position="393"/>
        <end position="492"/>
    </location>
</feature>
<dbReference type="Gene3D" id="1.25.40.20">
    <property type="entry name" value="Ankyrin repeat-containing domain"/>
    <property type="match status" value="1"/>
</dbReference>
<evidence type="ECO:0000256" key="2">
    <source>
        <dbReference type="ARBA" id="ARBA00023043"/>
    </source>
</evidence>
<dbReference type="Proteomes" id="UP000078397">
    <property type="component" value="Unassembled WGS sequence"/>
</dbReference>
<feature type="repeat" description="ANK" evidence="3">
    <location>
        <begin position="773"/>
        <end position="805"/>
    </location>
</feature>
<dbReference type="PROSITE" id="PS50088">
    <property type="entry name" value="ANK_REPEAT"/>
    <property type="match status" value="4"/>
</dbReference>
<dbReference type="InterPro" id="IPR050745">
    <property type="entry name" value="Multifunctional_regulatory"/>
</dbReference>
<feature type="compositionally biased region" description="Acidic residues" evidence="4">
    <location>
        <begin position="270"/>
        <end position="316"/>
    </location>
</feature>
<comment type="caution">
    <text evidence="6">The sequence shown here is derived from an EMBL/GenBank/DDBJ whole genome shotgun (WGS) entry which is preliminary data.</text>
</comment>
<proteinExistence type="predicted"/>
<feature type="compositionally biased region" description="Basic and acidic residues" evidence="4">
    <location>
        <begin position="255"/>
        <end position="268"/>
    </location>
</feature>
<keyword evidence="2 3" id="KW-0040">ANK repeat</keyword>
<protein>
    <submittedName>
        <fullName evidence="6">Ankyrin repeats (3 copies) domain-containing protein</fullName>
    </submittedName>
</protein>
<keyword evidence="7" id="KW-1185">Reference proteome</keyword>
<dbReference type="STRING" id="1380566.A0A179FCQ1"/>
<dbReference type="RefSeq" id="XP_018140641.2">
    <property type="nucleotide sequence ID" value="XM_018287581.2"/>
</dbReference>
<sequence>MEANSTTSGSLSHIFEHLSMQAEASRFWKCPFAGCTDRVPRDALPDLDVLVSLLGNLPRNLSAGIKTRGTIEKLSEMADHLAKVSCTPHREYIGEIAFYDRWDDLVTAQRAKNKQTQQVGQSRKSDSDGFLTPSTPVRSASKKDSLLTDTPGTYDDPGYFTRSNGKSRNRAMPLPGLDDLSSPYTPGADRVFDGDSPYGEVDTPGTGYSEAPVSRTLFRKQQESWNETPTRKKLLDPLSGYRTKSNDNEETTETVPKRATADAAKYADTDAAEDGDTDAAEDGDTDTAEDVDTDTAEDVDTDTAEDGDAAEDEENREDIVGFSKAHKRSSARDNDNKFGTKTNEDIDASETKLNITQIYRPDLKITPKVRAKAILHDALNTKYRDREMDVGKIYIAIDIDDPTLKGHFKVGAVTGDNTVWQRYKRDKCSRKHNLRFVAISDSTIANVYRVEKLVHKELHAERKTVNCRHCPKTHMEWFKADLQTVVSAVNRWTMFTSLASLEEDCEVFRLKVKDFMARKYTYEDFIESFMSDAGYTADRRAERRDLVTFVNINDKKSFFKTAKDVSEMEAWEKAFTKDPGHGSNSKFSSTKKGPAKVIVEEQHRVLKDSGLLPRQKPPVSSKAQNKIGQTAQQVKDIIKGIGRRKQKDLPQREEILGSRNEEVKMSLLRHARQASVILSKQLLLVAISSWLKYYSHLGRRLMQMEVITAALFRRQLQVGIGLLLTGSFRQVADVNLLGGICGTALRAATINGHHDIVKTLLIAGARVDLRAHGRGQPLYSAITNGHMAILRTLLDAGANVNNQDGETASALTEAAGMGNREAVEILLDAGANVNAKDRAIMGRYSPAPGTPLHSAVLNGNVSVAEKLVQAGADVNAVSASYGSPLYAANELGDSRMFDLLIRHGAHENAGPSFQTDRLRVILTLEQRGATGSWLPAKTNGNETRNNNYDSTHQPWVHRFLHISQDSPDGSGSRNHESDLGNHAPTDVLITYFLATIHHLIAYFGK</sequence>
<evidence type="ECO:0000256" key="3">
    <source>
        <dbReference type="PROSITE-ProRule" id="PRU00023"/>
    </source>
</evidence>
<dbReference type="SMART" id="SM00248">
    <property type="entry name" value="ANK"/>
    <property type="match status" value="5"/>
</dbReference>
<dbReference type="GeneID" id="28851575"/>
<dbReference type="InterPro" id="IPR018306">
    <property type="entry name" value="Phage_T5_Orf172_DNA-bd"/>
</dbReference>
<evidence type="ECO:0000259" key="5">
    <source>
        <dbReference type="Pfam" id="PF10544"/>
    </source>
</evidence>
<dbReference type="InterPro" id="IPR036770">
    <property type="entry name" value="Ankyrin_rpt-contain_sf"/>
</dbReference>
<dbReference type="OrthoDB" id="3511049at2759"/>
<dbReference type="KEGG" id="pchm:VFPPC_08970"/>
<feature type="region of interest" description="Disordered" evidence="4">
    <location>
        <begin position="111"/>
        <end position="343"/>
    </location>
</feature>
<dbReference type="PANTHER" id="PTHR24189">
    <property type="entry name" value="MYOTROPHIN"/>
    <property type="match status" value="1"/>
</dbReference>
<evidence type="ECO:0000256" key="1">
    <source>
        <dbReference type="ARBA" id="ARBA00022737"/>
    </source>
</evidence>
<feature type="compositionally biased region" description="Basic and acidic residues" evidence="4">
    <location>
        <begin position="330"/>
        <end position="343"/>
    </location>
</feature>
<keyword evidence="1" id="KW-0677">Repeat</keyword>
<dbReference type="SUPFAM" id="SSF48403">
    <property type="entry name" value="Ankyrin repeat"/>
    <property type="match status" value="1"/>
</dbReference>
<evidence type="ECO:0000313" key="7">
    <source>
        <dbReference type="Proteomes" id="UP000078397"/>
    </source>
</evidence>
<evidence type="ECO:0000256" key="4">
    <source>
        <dbReference type="SAM" id="MobiDB-lite"/>
    </source>
</evidence>